<sequence>MAPAFWLRQTASTRPRRHSRPHRRDEENVGANNDRLYVDEKTPLLPASKSPEYTGFPSSSSSSSSSSASSPPLLPPDQNVDTPASDNTIPWRQRLRQTLLALLILSIIAPIFNTLWYGGIIPIPLPRPNPLHPPHNPTPPPIDPNLSSQTLFYGLNPGAANYYVYYLNITESLNPAHFPAGLTGNIHFLTGEEFQSHPLNIYIQLSSLTPSPFSRIHPTHTQVDLGPEHLHLSSSSRPTDDSSAPEYEHPTNVDVYIYTRPHTLQFGRGFHLSSSTFNMTFGAWAFFETYNMYLSSVAGNIHSAIRPEFLQYFTAHVMSVSTLFGNISGIWSLGSSIAFNASGAAAADKDNRGGTGGVVDIDVYPKRWSAGPWTRGDISITARRDVKMWMPFAKGTLSLRNGTVGITSLQGDIDTNLVHGALTNLTAVEGGIRARVLPFWSHSSWQPQVYPPVFETRAKKETEVNVDVPHLQLPGDLNPLEMMTGRHYSDGGDVVVRYPFGSWKGTARVESGEGTAEVVAPAGWEDRIVRDGEKAVEWRGEVGKSRVEVKATGSATFELWRPDDPSDGVTYA</sequence>
<evidence type="ECO:0000313" key="3">
    <source>
        <dbReference type="EMBL" id="EPS43489.1"/>
    </source>
</evidence>
<dbReference type="Proteomes" id="UP000015100">
    <property type="component" value="Unassembled WGS sequence"/>
</dbReference>
<keyword evidence="2" id="KW-0812">Transmembrane</keyword>
<feature type="transmembrane region" description="Helical" evidence="2">
    <location>
        <begin position="99"/>
        <end position="119"/>
    </location>
</feature>
<evidence type="ECO:0000256" key="2">
    <source>
        <dbReference type="SAM" id="Phobius"/>
    </source>
</evidence>
<feature type="compositionally biased region" description="Low complexity" evidence="1">
    <location>
        <begin position="57"/>
        <end position="71"/>
    </location>
</feature>
<organism evidence="3 4">
    <name type="scientific">Dactylellina haptotyla (strain CBS 200.50)</name>
    <name type="common">Nematode-trapping fungus</name>
    <name type="synonym">Monacrosporium haptotylum</name>
    <dbReference type="NCBI Taxonomy" id="1284197"/>
    <lineage>
        <taxon>Eukaryota</taxon>
        <taxon>Fungi</taxon>
        <taxon>Dikarya</taxon>
        <taxon>Ascomycota</taxon>
        <taxon>Pezizomycotina</taxon>
        <taxon>Orbiliomycetes</taxon>
        <taxon>Orbiliales</taxon>
        <taxon>Orbiliaceae</taxon>
        <taxon>Dactylellina</taxon>
    </lineage>
</organism>
<evidence type="ECO:0000256" key="1">
    <source>
        <dbReference type="SAM" id="MobiDB-lite"/>
    </source>
</evidence>
<feature type="region of interest" description="Disordered" evidence="1">
    <location>
        <begin position="226"/>
        <end position="247"/>
    </location>
</feature>
<keyword evidence="2" id="KW-1133">Transmembrane helix</keyword>
<dbReference type="AlphaFoldDB" id="S8AKP9"/>
<gene>
    <name evidence="3" type="ORF">H072_2551</name>
</gene>
<dbReference type="HOGENOM" id="CLU_476491_0_0_1"/>
<dbReference type="OMA" id="INIVAKH"/>
<accession>S8AKP9</accession>
<dbReference type="OrthoDB" id="3786999at2759"/>
<evidence type="ECO:0000313" key="4">
    <source>
        <dbReference type="Proteomes" id="UP000015100"/>
    </source>
</evidence>
<feature type="region of interest" description="Disordered" evidence="1">
    <location>
        <begin position="1"/>
        <end position="86"/>
    </location>
</feature>
<name>S8AKP9_DACHA</name>
<protein>
    <submittedName>
        <fullName evidence="3">Uncharacterized protein</fullName>
    </submittedName>
</protein>
<keyword evidence="2" id="KW-0472">Membrane</keyword>
<dbReference type="eggNOG" id="ENOG502SWJV">
    <property type="taxonomic scope" value="Eukaryota"/>
</dbReference>
<dbReference type="EMBL" id="AQGS01000075">
    <property type="protein sequence ID" value="EPS43489.1"/>
    <property type="molecule type" value="Genomic_DNA"/>
</dbReference>
<keyword evidence="4" id="KW-1185">Reference proteome</keyword>
<reference evidence="3 4" key="1">
    <citation type="journal article" date="2013" name="PLoS Genet.">
        <title>Genomic mechanisms accounting for the adaptation to parasitism in nematode-trapping fungi.</title>
        <authorList>
            <person name="Meerupati T."/>
            <person name="Andersson K.M."/>
            <person name="Friman E."/>
            <person name="Kumar D."/>
            <person name="Tunlid A."/>
            <person name="Ahren D."/>
        </authorList>
    </citation>
    <scope>NUCLEOTIDE SEQUENCE [LARGE SCALE GENOMIC DNA]</scope>
    <source>
        <strain evidence="3 4">CBS 200.50</strain>
    </source>
</reference>
<reference evidence="4" key="2">
    <citation type="submission" date="2013-04" db="EMBL/GenBank/DDBJ databases">
        <title>Genomic mechanisms accounting for the adaptation to parasitism in nematode-trapping fungi.</title>
        <authorList>
            <person name="Ahren D.G."/>
        </authorList>
    </citation>
    <scope>NUCLEOTIDE SEQUENCE [LARGE SCALE GENOMIC DNA]</scope>
    <source>
        <strain evidence="4">CBS 200.50</strain>
    </source>
</reference>
<comment type="caution">
    <text evidence="3">The sequence shown here is derived from an EMBL/GenBank/DDBJ whole genome shotgun (WGS) entry which is preliminary data.</text>
</comment>
<proteinExistence type="predicted"/>